<keyword evidence="2" id="KW-0675">Receptor</keyword>
<reference evidence="2" key="1">
    <citation type="journal article" date="2023" name="GigaByte">
        <title>Genome assembly of the bearded iris, Iris pallida Lam.</title>
        <authorList>
            <person name="Bruccoleri R.E."/>
            <person name="Oakeley E.J."/>
            <person name="Faust A.M.E."/>
            <person name="Altorfer M."/>
            <person name="Dessus-Babus S."/>
            <person name="Burckhardt D."/>
            <person name="Oertli M."/>
            <person name="Naumann U."/>
            <person name="Petersen F."/>
            <person name="Wong J."/>
        </authorList>
    </citation>
    <scope>NUCLEOTIDE SEQUENCE</scope>
    <source>
        <strain evidence="2">GSM-AAB239-AS_SAM_17_03QT</strain>
    </source>
</reference>
<keyword evidence="2" id="KW-0808">Transferase</keyword>
<keyword evidence="1" id="KW-0472">Membrane</keyword>
<accession>A0AAX6F0T1</accession>
<dbReference type="Proteomes" id="UP001140949">
    <property type="component" value="Unassembled WGS sequence"/>
</dbReference>
<organism evidence="2 3">
    <name type="scientific">Iris pallida</name>
    <name type="common">Sweet iris</name>
    <dbReference type="NCBI Taxonomy" id="29817"/>
    <lineage>
        <taxon>Eukaryota</taxon>
        <taxon>Viridiplantae</taxon>
        <taxon>Streptophyta</taxon>
        <taxon>Embryophyta</taxon>
        <taxon>Tracheophyta</taxon>
        <taxon>Spermatophyta</taxon>
        <taxon>Magnoliopsida</taxon>
        <taxon>Liliopsida</taxon>
        <taxon>Asparagales</taxon>
        <taxon>Iridaceae</taxon>
        <taxon>Iridoideae</taxon>
        <taxon>Irideae</taxon>
        <taxon>Iris</taxon>
    </lineage>
</organism>
<proteinExistence type="predicted"/>
<protein>
    <submittedName>
        <fullName evidence="2">Proline-rich receptor-like protein kinase PERK9</fullName>
    </submittedName>
</protein>
<evidence type="ECO:0000313" key="3">
    <source>
        <dbReference type="Proteomes" id="UP001140949"/>
    </source>
</evidence>
<dbReference type="AlphaFoldDB" id="A0AAX6F0T1"/>
<dbReference type="EMBL" id="JANAVB010032619">
    <property type="protein sequence ID" value="KAJ6810020.1"/>
    <property type="molecule type" value="Genomic_DNA"/>
</dbReference>
<keyword evidence="1" id="KW-1133">Transmembrane helix</keyword>
<keyword evidence="3" id="KW-1185">Reference proteome</keyword>
<feature type="transmembrane region" description="Helical" evidence="1">
    <location>
        <begin position="82"/>
        <end position="99"/>
    </location>
</feature>
<keyword evidence="2" id="KW-0418">Kinase</keyword>
<reference evidence="2" key="2">
    <citation type="submission" date="2023-04" db="EMBL/GenBank/DDBJ databases">
        <authorList>
            <person name="Bruccoleri R.E."/>
            <person name="Oakeley E.J."/>
            <person name="Faust A.-M."/>
            <person name="Dessus-Babus S."/>
            <person name="Altorfer M."/>
            <person name="Burckhardt D."/>
            <person name="Oertli M."/>
            <person name="Naumann U."/>
            <person name="Petersen F."/>
            <person name="Wong J."/>
        </authorList>
    </citation>
    <scope>NUCLEOTIDE SEQUENCE</scope>
    <source>
        <strain evidence="2">GSM-AAB239-AS_SAM_17_03QT</strain>
        <tissue evidence="2">Leaf</tissue>
    </source>
</reference>
<name>A0AAX6F0T1_IRIPA</name>
<keyword evidence="1" id="KW-0812">Transmembrane</keyword>
<gene>
    <name evidence="2" type="ORF">M6B38_157355</name>
</gene>
<feature type="transmembrane region" description="Helical" evidence="1">
    <location>
        <begin position="105"/>
        <end position="124"/>
    </location>
</feature>
<sequence length="135" mass="15133">MYGEERLGPSGRRRWRRWGSAETGSQGPTRRIGAQIRSRVALAWRWGRCSWWSRRGTEGKCSGGPVLGDTVGRRSCTDARRWLGFLPFPFLVVVVCGVREGRSWWFGWARVVMVVALVGGWAMLGGTIGEEAVFC</sequence>
<evidence type="ECO:0000256" key="1">
    <source>
        <dbReference type="SAM" id="Phobius"/>
    </source>
</evidence>
<comment type="caution">
    <text evidence="2">The sequence shown here is derived from an EMBL/GenBank/DDBJ whole genome shotgun (WGS) entry which is preliminary data.</text>
</comment>
<dbReference type="GO" id="GO:0016301">
    <property type="term" value="F:kinase activity"/>
    <property type="evidence" value="ECO:0007669"/>
    <property type="project" value="UniProtKB-KW"/>
</dbReference>
<evidence type="ECO:0000313" key="2">
    <source>
        <dbReference type="EMBL" id="KAJ6810020.1"/>
    </source>
</evidence>